<dbReference type="Proteomes" id="UP001239414">
    <property type="component" value="Unassembled WGS sequence"/>
</dbReference>
<feature type="compositionally biased region" description="Polar residues" evidence="1">
    <location>
        <begin position="1"/>
        <end position="17"/>
    </location>
</feature>
<evidence type="ECO:0000313" key="4">
    <source>
        <dbReference type="Proteomes" id="UP001239414"/>
    </source>
</evidence>
<gene>
    <name evidence="3" type="ORF">QPX34_07225</name>
</gene>
<reference evidence="3 4" key="1">
    <citation type="submission" date="2023-05" db="EMBL/GenBank/DDBJ databases">
        <title>Metabolic capabilities are highly conserved among human nasal-associated Corynebacterium species in pangenomic analyses.</title>
        <authorList>
            <person name="Tran T.H."/>
            <person name="Roberts A.Q."/>
            <person name="Escapa I.F."/>
            <person name="Gao W."/>
            <person name="Conlan S."/>
            <person name="Kong H."/>
            <person name="Segre J.A."/>
            <person name="Kelly M.S."/>
            <person name="Lemon K.P."/>
        </authorList>
    </citation>
    <scope>NUCLEOTIDE SEQUENCE [LARGE SCALE GENOMIC DNA]</scope>
    <source>
        <strain evidence="3 4">KPL3802</strain>
    </source>
</reference>
<name>A0ABT7FQD9_9CORY</name>
<dbReference type="InterPro" id="IPR037473">
    <property type="entry name" value="Lcp-like"/>
</dbReference>
<dbReference type="PANTHER" id="PTHR37539:SF1">
    <property type="entry name" value="ER-BOUND OXYGENASE MPAB_MPAB'_RUBBER OXYGENASE CATALYTIC DOMAIN-CONTAINING PROTEIN"/>
    <property type="match status" value="1"/>
</dbReference>
<proteinExistence type="predicted"/>
<dbReference type="RefSeq" id="WP_284610459.1">
    <property type="nucleotide sequence ID" value="NZ_JASNUO010000006.1"/>
</dbReference>
<accession>A0ABT7FQD9</accession>
<organism evidence="3 4">
    <name type="scientific">Corynebacterium accolens</name>
    <dbReference type="NCBI Taxonomy" id="38284"/>
    <lineage>
        <taxon>Bacteria</taxon>
        <taxon>Bacillati</taxon>
        <taxon>Actinomycetota</taxon>
        <taxon>Actinomycetes</taxon>
        <taxon>Mycobacteriales</taxon>
        <taxon>Corynebacteriaceae</taxon>
        <taxon>Corynebacterium</taxon>
    </lineage>
</organism>
<dbReference type="Pfam" id="PF09995">
    <property type="entry name" value="MPAB_Lcp_cat"/>
    <property type="match status" value="1"/>
</dbReference>
<feature type="domain" description="ER-bound oxygenase mpaB/mpaB'/Rubber oxygenase catalytic" evidence="2">
    <location>
        <begin position="177"/>
        <end position="326"/>
    </location>
</feature>
<evidence type="ECO:0000256" key="1">
    <source>
        <dbReference type="SAM" id="MobiDB-lite"/>
    </source>
</evidence>
<feature type="region of interest" description="Disordered" evidence="1">
    <location>
        <begin position="1"/>
        <end position="22"/>
    </location>
</feature>
<evidence type="ECO:0000313" key="3">
    <source>
        <dbReference type="EMBL" id="MDK4247817.1"/>
    </source>
</evidence>
<protein>
    <submittedName>
        <fullName evidence="3">Oxygenase MpaB family protein</fullName>
    </submittedName>
</protein>
<keyword evidence="4" id="KW-1185">Reference proteome</keyword>
<dbReference type="EMBL" id="JASNUO010000006">
    <property type="protein sequence ID" value="MDK4247817.1"/>
    <property type="molecule type" value="Genomic_DNA"/>
</dbReference>
<evidence type="ECO:0000259" key="2">
    <source>
        <dbReference type="Pfam" id="PF09995"/>
    </source>
</evidence>
<dbReference type="PANTHER" id="PTHR37539">
    <property type="entry name" value="SECRETED PROTEIN-RELATED"/>
    <property type="match status" value="1"/>
</dbReference>
<dbReference type="InterPro" id="IPR018713">
    <property type="entry name" value="MPAB/Lcp_cat_dom"/>
</dbReference>
<sequence length="458" mass="52303">MTAPTDTSEAANTSQVEPQVLPMSDNPYEDFRYFYRDGMDLRPAPKRRTAAPGWSELRHNIFDSWHTVEDEWAGYDSLQTKLLDDHMWQTDETGEKLAQAFRRDGAKESRAKFEQALNHGIETVEDPAPELVDFFKEVDRIPEWLDLEAAERGRVAYYNVTRTSEVLAIAFAYWATTMEDRTSAATGETGMFEFKAMQRSIETAQFFTDLGKKDVFDRFGEGRKAAVRVRLLHSQANRGLEKMWGKEHYNEFGRPIGSSFLVSGEGWFGMMPLAIDERFGRPHSGQDWDDVAQYWGYILYMMGAEERLIPKNGDEMRKMTDYIYANGGYSSTYHERVANALMSILETIHPLVPKLALGALTTICGVEDTKFMVKGTRWEKVNYKPWAILYRGAARAEAKVARLRDKLPGAQKAKIKRANKNKPPWSDVTAVIKAHIAKNEPETKSDYTLHDDSKEARS</sequence>
<comment type="caution">
    <text evidence="3">The sequence shown here is derived from an EMBL/GenBank/DDBJ whole genome shotgun (WGS) entry which is preliminary data.</text>
</comment>